<comment type="caution">
    <text evidence="5">The sequence shown here is derived from an EMBL/GenBank/DDBJ whole genome shotgun (WGS) entry which is preliminary data.</text>
</comment>
<feature type="domain" description="HTH araC/xylS-type" evidence="4">
    <location>
        <begin position="157"/>
        <end position="257"/>
    </location>
</feature>
<dbReference type="EMBL" id="JARJLM010000558">
    <property type="protein sequence ID" value="MDF3838029.1"/>
    <property type="molecule type" value="Genomic_DNA"/>
</dbReference>
<proteinExistence type="predicted"/>
<dbReference type="RefSeq" id="WP_276268076.1">
    <property type="nucleotide sequence ID" value="NZ_JARJLM010000558.1"/>
</dbReference>
<dbReference type="InterPro" id="IPR050204">
    <property type="entry name" value="AraC_XylS_family_regulators"/>
</dbReference>
<name>A0ABT6AZW7_9BURK</name>
<keyword evidence="6" id="KW-1185">Reference proteome</keyword>
<keyword evidence="1" id="KW-0805">Transcription regulation</keyword>
<evidence type="ECO:0000256" key="3">
    <source>
        <dbReference type="ARBA" id="ARBA00023163"/>
    </source>
</evidence>
<keyword evidence="2" id="KW-0238">DNA-binding</keyword>
<keyword evidence="3" id="KW-0804">Transcription</keyword>
<dbReference type="InterPro" id="IPR046532">
    <property type="entry name" value="DUF6597"/>
</dbReference>
<dbReference type="InterPro" id="IPR018062">
    <property type="entry name" value="HTH_AraC-typ_CS"/>
</dbReference>
<organism evidence="5 6">
    <name type="scientific">Cupriavidus basilensis</name>
    <dbReference type="NCBI Taxonomy" id="68895"/>
    <lineage>
        <taxon>Bacteria</taxon>
        <taxon>Pseudomonadati</taxon>
        <taxon>Pseudomonadota</taxon>
        <taxon>Betaproteobacteria</taxon>
        <taxon>Burkholderiales</taxon>
        <taxon>Burkholderiaceae</taxon>
        <taxon>Cupriavidus</taxon>
    </lineage>
</organism>
<dbReference type="PROSITE" id="PS00041">
    <property type="entry name" value="HTH_ARAC_FAMILY_1"/>
    <property type="match status" value="1"/>
</dbReference>
<evidence type="ECO:0000313" key="6">
    <source>
        <dbReference type="Proteomes" id="UP001216674"/>
    </source>
</evidence>
<protein>
    <submittedName>
        <fullName evidence="5">Helix-turn-helix domain-containing protein</fullName>
    </submittedName>
</protein>
<dbReference type="Proteomes" id="UP001216674">
    <property type="component" value="Unassembled WGS sequence"/>
</dbReference>
<gene>
    <name evidence="5" type="ORF">P3W85_34615</name>
</gene>
<evidence type="ECO:0000313" key="5">
    <source>
        <dbReference type="EMBL" id="MDF3838029.1"/>
    </source>
</evidence>
<dbReference type="SMART" id="SM00342">
    <property type="entry name" value="HTH_ARAC"/>
    <property type="match status" value="1"/>
</dbReference>
<dbReference type="Gene3D" id="1.10.10.60">
    <property type="entry name" value="Homeodomain-like"/>
    <property type="match status" value="1"/>
</dbReference>
<evidence type="ECO:0000256" key="2">
    <source>
        <dbReference type="ARBA" id="ARBA00023125"/>
    </source>
</evidence>
<sequence>MQEREYPALAGAVGQYSETRPRQELREHFQCMWTSVLPAGQAPEVAVVPDGCVDLLWSAGRLLVVGPDITAARPQLAPGAAVLGARFQPGAALHWLGVPMSDLVGRKLDLADLWGPRAQAMAGQLAEAEANGRQAAVFQSELAKRIPLVAPPSQEAAAIFALVQASAGTAGEAIPLVLRHLGLSERTLRRRSHEHFGYGAKTLERILRFQRVLSLARASPEAGLAAIAADAGYADQAHLSREIQSLAGMTAKVLLGQVRA</sequence>
<dbReference type="PANTHER" id="PTHR46796:SF15">
    <property type="entry name" value="BLL1074 PROTEIN"/>
    <property type="match status" value="1"/>
</dbReference>
<dbReference type="PANTHER" id="PTHR46796">
    <property type="entry name" value="HTH-TYPE TRANSCRIPTIONAL ACTIVATOR RHAS-RELATED"/>
    <property type="match status" value="1"/>
</dbReference>
<evidence type="ECO:0000259" key="4">
    <source>
        <dbReference type="PROSITE" id="PS01124"/>
    </source>
</evidence>
<dbReference type="Pfam" id="PF12833">
    <property type="entry name" value="HTH_18"/>
    <property type="match status" value="1"/>
</dbReference>
<evidence type="ECO:0000256" key="1">
    <source>
        <dbReference type="ARBA" id="ARBA00023015"/>
    </source>
</evidence>
<reference evidence="5 6" key="1">
    <citation type="submission" date="2023-03" db="EMBL/GenBank/DDBJ databases">
        <title>Draft assemblies of triclosan tolerant bacteria isolated from returned activated sludge.</title>
        <authorList>
            <person name="Van Hamelsveld S."/>
        </authorList>
    </citation>
    <scope>NUCLEOTIDE SEQUENCE [LARGE SCALE GENOMIC DNA]</scope>
    <source>
        <strain evidence="5 6">GW210010_S58</strain>
    </source>
</reference>
<dbReference type="InterPro" id="IPR018060">
    <property type="entry name" value="HTH_AraC"/>
</dbReference>
<accession>A0ABT6AZW7</accession>
<dbReference type="Pfam" id="PF20240">
    <property type="entry name" value="DUF6597"/>
    <property type="match status" value="1"/>
</dbReference>
<dbReference type="PROSITE" id="PS01124">
    <property type="entry name" value="HTH_ARAC_FAMILY_2"/>
    <property type="match status" value="1"/>
</dbReference>